<dbReference type="CDD" id="cd23963">
    <property type="entry name" value="GT29_ST8SIA"/>
    <property type="match status" value="1"/>
</dbReference>
<dbReference type="OrthoDB" id="10264956at2759"/>
<dbReference type="InterPro" id="IPR050943">
    <property type="entry name" value="Glycosyltr_29_Sialyltrsf"/>
</dbReference>
<evidence type="ECO:0000256" key="11">
    <source>
        <dbReference type="SAM" id="Phobius"/>
    </source>
</evidence>
<dbReference type="PANTHER" id="PTHR11987">
    <property type="entry name" value="ALPHA-2,8-SIALYLTRANSFERASE"/>
    <property type="match status" value="1"/>
</dbReference>
<feature type="transmembrane region" description="Helical" evidence="11">
    <location>
        <begin position="12"/>
        <end position="32"/>
    </location>
</feature>
<organism evidence="12 13">
    <name type="scientific">Strongylocentrotus purpuratus</name>
    <name type="common">Purple sea urchin</name>
    <dbReference type="NCBI Taxonomy" id="7668"/>
    <lineage>
        <taxon>Eukaryota</taxon>
        <taxon>Metazoa</taxon>
        <taxon>Echinodermata</taxon>
        <taxon>Eleutherozoa</taxon>
        <taxon>Echinozoa</taxon>
        <taxon>Echinoidea</taxon>
        <taxon>Euechinoidea</taxon>
        <taxon>Echinacea</taxon>
        <taxon>Camarodonta</taxon>
        <taxon>Echinidea</taxon>
        <taxon>Strongylocentrotidae</taxon>
        <taxon>Strongylocentrotus</taxon>
    </lineage>
</organism>
<keyword evidence="6" id="KW-0735">Signal-anchor</keyword>
<dbReference type="InParanoid" id="A0A7M7RC19"/>
<dbReference type="InterPro" id="IPR038578">
    <property type="entry name" value="GT29-like_sf"/>
</dbReference>
<proteinExistence type="inferred from homology"/>
<comment type="similarity">
    <text evidence="2">Belongs to the glycosyltransferase 29 family.</text>
</comment>
<protein>
    <submittedName>
        <fullName evidence="12">Uncharacterized protein</fullName>
    </submittedName>
</protein>
<keyword evidence="5 11" id="KW-0812">Transmembrane</keyword>
<evidence type="ECO:0000256" key="7">
    <source>
        <dbReference type="ARBA" id="ARBA00022989"/>
    </source>
</evidence>
<keyword evidence="9 11" id="KW-0472">Membrane</keyword>
<evidence type="ECO:0000256" key="6">
    <source>
        <dbReference type="ARBA" id="ARBA00022968"/>
    </source>
</evidence>
<keyword evidence="4" id="KW-0808">Transferase</keyword>
<reference evidence="13" key="1">
    <citation type="submission" date="2015-02" db="EMBL/GenBank/DDBJ databases">
        <title>Genome sequencing for Strongylocentrotus purpuratus.</title>
        <authorList>
            <person name="Murali S."/>
            <person name="Liu Y."/>
            <person name="Vee V."/>
            <person name="English A."/>
            <person name="Wang M."/>
            <person name="Skinner E."/>
            <person name="Han Y."/>
            <person name="Muzny D.M."/>
            <person name="Worley K.C."/>
            <person name="Gibbs R.A."/>
        </authorList>
    </citation>
    <scope>NUCLEOTIDE SEQUENCE</scope>
</reference>
<dbReference type="GO" id="GO:0009311">
    <property type="term" value="P:oligosaccharide metabolic process"/>
    <property type="evidence" value="ECO:0000318"/>
    <property type="project" value="GO_Central"/>
</dbReference>
<evidence type="ECO:0000256" key="1">
    <source>
        <dbReference type="ARBA" id="ARBA00004323"/>
    </source>
</evidence>
<evidence type="ECO:0000256" key="10">
    <source>
        <dbReference type="ARBA" id="ARBA00023180"/>
    </source>
</evidence>
<dbReference type="GeneID" id="582054"/>
<dbReference type="Gene3D" id="3.90.1480.20">
    <property type="entry name" value="Glycosyl transferase family 29"/>
    <property type="match status" value="1"/>
</dbReference>
<sequence>MVFISNLRRRRKGGSLCIVVAEISFAFLLWYLNTIKFQGIVRSVRSEYSHEHTFDDVRLADAGGTPEGLNVTVDQQAPHHRRRVQLMKPLSTQAIEDARRKILKYLNTSTTFRIFRRDIDPENYKFGTNLSTIMEHNQTEVLPSPVGHRCAVVGNSGILLSSLCGREIDDHDFVFRLNLAPVDGEFSRDVGSKVDLITLNRMELLALETLSKDLNTTVQGWMYINRLNGTVTDSSIVWYPLGFPEKLSQIAVSFRDTLQLQPAWAYTPESLMYLASKVWNMPVPSTGLSVMTAALLHCDEVTMYGFFPFPEDSRGRTLRYHYYEPDTGPLKGNHSFGLHNMPKEFSLLQKLAEDGALRLVTERCYDKIFDVT</sequence>
<dbReference type="PANTHER" id="PTHR11987:SF52">
    <property type="entry name" value="CMP-N-ACETYLNEURAMINATE-POLY-ALPHA-2, 8-SIALYLTRANSFERASE-LIKE ISOFORM X1"/>
    <property type="match status" value="1"/>
</dbReference>
<dbReference type="InterPro" id="IPR001675">
    <property type="entry name" value="Glyco_trans_29"/>
</dbReference>
<dbReference type="GO" id="GO:0006491">
    <property type="term" value="P:N-glycan processing"/>
    <property type="evidence" value="ECO:0000318"/>
    <property type="project" value="GO_Central"/>
</dbReference>
<evidence type="ECO:0000256" key="8">
    <source>
        <dbReference type="ARBA" id="ARBA00023034"/>
    </source>
</evidence>
<evidence type="ECO:0000256" key="3">
    <source>
        <dbReference type="ARBA" id="ARBA00022676"/>
    </source>
</evidence>
<keyword evidence="3" id="KW-0328">Glycosyltransferase</keyword>
<keyword evidence="10" id="KW-0325">Glycoprotein</keyword>
<dbReference type="KEGG" id="spu:582054"/>
<evidence type="ECO:0000256" key="4">
    <source>
        <dbReference type="ARBA" id="ARBA00022679"/>
    </source>
</evidence>
<dbReference type="EnsemblMetazoa" id="XM_782027">
    <property type="protein sequence ID" value="XP_787120"/>
    <property type="gene ID" value="LOC582054"/>
</dbReference>
<reference evidence="12" key="2">
    <citation type="submission" date="2021-01" db="UniProtKB">
        <authorList>
            <consortium name="EnsemblMetazoa"/>
        </authorList>
    </citation>
    <scope>IDENTIFICATION</scope>
</reference>
<evidence type="ECO:0000256" key="2">
    <source>
        <dbReference type="ARBA" id="ARBA00006003"/>
    </source>
</evidence>
<dbReference type="Proteomes" id="UP000007110">
    <property type="component" value="Unassembled WGS sequence"/>
</dbReference>
<dbReference type="AlphaFoldDB" id="A0A7M7RC19"/>
<name>A0A7M7RC19_STRPU</name>
<evidence type="ECO:0000256" key="9">
    <source>
        <dbReference type="ARBA" id="ARBA00023136"/>
    </source>
</evidence>
<accession>A0A7M7RC19</accession>
<dbReference type="GO" id="GO:0003828">
    <property type="term" value="F:alpha-N-acetylneuraminate alpha-2,8-sialyltransferase activity"/>
    <property type="evidence" value="ECO:0000318"/>
    <property type="project" value="GO_Central"/>
</dbReference>
<comment type="subcellular location">
    <subcellularLocation>
        <location evidence="1">Golgi apparatus membrane</location>
        <topology evidence="1">Single-pass type II membrane protein</topology>
    </subcellularLocation>
</comment>
<evidence type="ECO:0000313" key="13">
    <source>
        <dbReference type="Proteomes" id="UP000007110"/>
    </source>
</evidence>
<keyword evidence="13" id="KW-1185">Reference proteome</keyword>
<evidence type="ECO:0000256" key="5">
    <source>
        <dbReference type="ARBA" id="ARBA00022692"/>
    </source>
</evidence>
<keyword evidence="8" id="KW-0333">Golgi apparatus</keyword>
<dbReference type="Pfam" id="PF00777">
    <property type="entry name" value="Glyco_transf_29"/>
    <property type="match status" value="1"/>
</dbReference>
<keyword evidence="7 11" id="KW-1133">Transmembrane helix</keyword>
<dbReference type="RefSeq" id="XP_787120.1">
    <property type="nucleotide sequence ID" value="XM_782027.5"/>
</dbReference>
<dbReference type="GO" id="GO:0000139">
    <property type="term" value="C:Golgi membrane"/>
    <property type="evidence" value="ECO:0007669"/>
    <property type="project" value="UniProtKB-SubCell"/>
</dbReference>
<evidence type="ECO:0000313" key="12">
    <source>
        <dbReference type="EnsemblMetazoa" id="XP_787120"/>
    </source>
</evidence>